<comment type="caution">
    <text evidence="2">The sequence shown here is derived from an EMBL/GenBank/DDBJ whole genome shotgun (WGS) entry which is preliminary data.</text>
</comment>
<reference evidence="3" key="1">
    <citation type="journal article" date="2023" name="Mar. Drugs">
        <title>Gemmata algarum, a Novel Planctomycete Isolated from an Algal Mat, Displays Antimicrobial Activity.</title>
        <authorList>
            <person name="Kumar G."/>
            <person name="Kallscheuer N."/>
            <person name="Kashif M."/>
            <person name="Ahamad S."/>
            <person name="Jagadeeshwari U."/>
            <person name="Pannikurungottu S."/>
            <person name="Haufschild T."/>
            <person name="Kabuu M."/>
            <person name="Sasikala C."/>
            <person name="Jogler C."/>
            <person name="Ramana C."/>
        </authorList>
    </citation>
    <scope>NUCLEOTIDE SEQUENCE [LARGE SCALE GENOMIC DNA]</scope>
    <source>
        <strain evidence="3">JC673</strain>
    </source>
</reference>
<dbReference type="RefSeq" id="WP_320688298.1">
    <property type="nucleotide sequence ID" value="NZ_JAXBLV010000203.1"/>
</dbReference>
<feature type="region of interest" description="Disordered" evidence="1">
    <location>
        <begin position="63"/>
        <end position="106"/>
    </location>
</feature>
<dbReference type="EMBL" id="JAXBLV010000203">
    <property type="protein sequence ID" value="MDY3561958.1"/>
    <property type="molecule type" value="Genomic_DNA"/>
</dbReference>
<protein>
    <submittedName>
        <fullName evidence="2">Uncharacterized protein</fullName>
    </submittedName>
</protein>
<evidence type="ECO:0000313" key="2">
    <source>
        <dbReference type="EMBL" id="MDY3561958.1"/>
    </source>
</evidence>
<organism evidence="2 3">
    <name type="scientific">Gemmata algarum</name>
    <dbReference type="NCBI Taxonomy" id="2975278"/>
    <lineage>
        <taxon>Bacteria</taxon>
        <taxon>Pseudomonadati</taxon>
        <taxon>Planctomycetota</taxon>
        <taxon>Planctomycetia</taxon>
        <taxon>Gemmatales</taxon>
        <taxon>Gemmataceae</taxon>
        <taxon>Gemmata</taxon>
    </lineage>
</organism>
<evidence type="ECO:0000256" key="1">
    <source>
        <dbReference type="SAM" id="MobiDB-lite"/>
    </source>
</evidence>
<evidence type="ECO:0000313" key="3">
    <source>
        <dbReference type="Proteomes" id="UP001272242"/>
    </source>
</evidence>
<sequence length="106" mass="11996">MAEHLVVNDDGNVIGRTLLGEELIEMLRLNLQWRNERRLDHLLIEAAAAADPDNPRVQAIRKRQRSYPSNMPDLKIYEPPGGNAKPEGLNASHTARQRNGELSDIY</sequence>
<accession>A0ABU5F6M4</accession>
<proteinExistence type="predicted"/>
<gene>
    <name evidence="2" type="ORF">R5W23_003388</name>
</gene>
<keyword evidence="3" id="KW-1185">Reference proteome</keyword>
<name>A0ABU5F6M4_9BACT</name>
<dbReference type="Proteomes" id="UP001272242">
    <property type="component" value="Unassembled WGS sequence"/>
</dbReference>